<dbReference type="NCBIfam" id="NF041646">
    <property type="entry name" value="VC0807_fam"/>
    <property type="match status" value="1"/>
</dbReference>
<evidence type="ECO:0000313" key="2">
    <source>
        <dbReference type="Proteomes" id="UP000192721"/>
    </source>
</evidence>
<accession>A0A1W0CEM4</accession>
<sequence length="218" mass="24673">MLFAFDGGGSVPQRAKLILEIIVNFLLPWLCYRYGEPRWGEAGALMFSALPPVLWSVVELLRFRRVDALSLLVLLGIGLSLLAMLLGGDARLLLLRESLITGLIGCGFLLSLALRRPLVFYLARATLARESEQGRERFEQLWRFDGFRRAIQRMTLWWGLGLSLEAGGRAYLAWTWPVERFLLVAPFISYGVMGGLCLMTLLYRRRMRREAAMAMAAS</sequence>
<comment type="caution">
    <text evidence="1">The sequence shown here is derived from an EMBL/GenBank/DDBJ whole genome shotgun (WGS) entry which is preliminary data.</text>
</comment>
<evidence type="ECO:0000313" key="1">
    <source>
        <dbReference type="EMBL" id="OQS40719.1"/>
    </source>
</evidence>
<dbReference type="AlphaFoldDB" id="A0A1W0CEM4"/>
<dbReference type="EMBL" id="MUKV01000010">
    <property type="protein sequence ID" value="OQS40719.1"/>
    <property type="molecule type" value="Genomic_DNA"/>
</dbReference>
<reference evidence="1 2" key="1">
    <citation type="submission" date="2017-02" db="EMBL/GenBank/DDBJ databases">
        <title>Chromobacterium haemolyticum H5244.</title>
        <authorList>
            <person name="Gulvik C.A."/>
        </authorList>
    </citation>
    <scope>NUCLEOTIDE SEQUENCE [LARGE SCALE GENOMIC DNA]</scope>
    <source>
        <strain evidence="1 2">H5244</strain>
    </source>
</reference>
<gene>
    <name evidence="1" type="ORF">B0T45_10020</name>
</gene>
<dbReference type="Proteomes" id="UP000192721">
    <property type="component" value="Unassembled WGS sequence"/>
</dbReference>
<proteinExistence type="predicted"/>
<organism evidence="1 2">
    <name type="scientific">Chromobacterium haemolyticum</name>
    <dbReference type="NCBI Taxonomy" id="394935"/>
    <lineage>
        <taxon>Bacteria</taxon>
        <taxon>Pseudomonadati</taxon>
        <taxon>Pseudomonadota</taxon>
        <taxon>Betaproteobacteria</taxon>
        <taxon>Neisseriales</taxon>
        <taxon>Chromobacteriaceae</taxon>
        <taxon>Chromobacterium</taxon>
    </lineage>
</organism>
<name>A0A1W0CEM4_9NEIS</name>
<protein>
    <submittedName>
        <fullName evidence="1">Uncharacterized protein</fullName>
    </submittedName>
</protein>
<dbReference type="OrthoDB" id="7062026at2"/>